<accession>A0A8C5SM40</accession>
<dbReference type="PANTHER" id="PTHR23317">
    <property type="entry name" value="DEDICATOR OF CYTOKINESIS DOCK"/>
    <property type="match status" value="1"/>
</dbReference>
<reference evidence="1" key="2">
    <citation type="submission" date="2025-09" db="UniProtKB">
        <authorList>
            <consortium name="Ensembl"/>
        </authorList>
    </citation>
    <scope>IDENTIFICATION</scope>
</reference>
<dbReference type="GO" id="GO:0060997">
    <property type="term" value="P:dendritic spine morphogenesis"/>
    <property type="evidence" value="ECO:0007669"/>
    <property type="project" value="TreeGrafter"/>
</dbReference>
<protein>
    <submittedName>
        <fullName evidence="1">Uncharacterized protein</fullName>
    </submittedName>
</protein>
<dbReference type="AlphaFoldDB" id="A0A8C5SM40"/>
<dbReference type="GO" id="GO:0005085">
    <property type="term" value="F:guanyl-nucleotide exchange factor activity"/>
    <property type="evidence" value="ECO:0007669"/>
    <property type="project" value="InterPro"/>
</dbReference>
<reference evidence="1" key="1">
    <citation type="submission" date="2025-08" db="UniProtKB">
        <authorList>
            <consortium name="Ensembl"/>
        </authorList>
    </citation>
    <scope>IDENTIFICATION</scope>
</reference>
<dbReference type="InterPro" id="IPR026791">
    <property type="entry name" value="DOCK"/>
</dbReference>
<proteinExistence type="predicted"/>
<organism evidence="1 2">
    <name type="scientific">Laticauda laticaudata</name>
    <name type="common">Blue-ringed sea krait</name>
    <name type="synonym">Blue-lipped sea krait</name>
    <dbReference type="NCBI Taxonomy" id="8630"/>
    <lineage>
        <taxon>Eukaryota</taxon>
        <taxon>Metazoa</taxon>
        <taxon>Chordata</taxon>
        <taxon>Craniata</taxon>
        <taxon>Vertebrata</taxon>
        <taxon>Euteleostomi</taxon>
        <taxon>Lepidosauria</taxon>
        <taxon>Squamata</taxon>
        <taxon>Bifurcata</taxon>
        <taxon>Unidentata</taxon>
        <taxon>Episquamata</taxon>
        <taxon>Toxicofera</taxon>
        <taxon>Serpentes</taxon>
        <taxon>Colubroidea</taxon>
        <taxon>Elapidae</taxon>
        <taxon>Laticaudinae</taxon>
        <taxon>Laticauda</taxon>
    </lineage>
</organism>
<dbReference type="Ensembl" id="ENSLLTT00000020358.1">
    <property type="protein sequence ID" value="ENSLLTP00000019634.1"/>
    <property type="gene ID" value="ENSLLTG00000014754.1"/>
</dbReference>
<dbReference type="GO" id="GO:0007264">
    <property type="term" value="P:small GTPase-mediated signal transduction"/>
    <property type="evidence" value="ECO:0007669"/>
    <property type="project" value="InterPro"/>
</dbReference>
<keyword evidence="2" id="KW-1185">Reference proteome</keyword>
<dbReference type="PANTHER" id="PTHR23317:SF71">
    <property type="entry name" value="DEDICATOR OF CYTOKINESIS PROTEIN 10"/>
    <property type="match status" value="1"/>
</dbReference>
<sequence>MPVFKDNQGNIDRDSRFSPLFRQESNKISTDDLIKLISEYRRTEKINKIQIIPGSLEIAVDWLPLEHSNSVTSSFIPIKPFKNVKDYQPTIEVEEFVQESTKYSQAYKIYKNQMYIYPKHLKYDNQKCFNKV</sequence>
<name>A0A8C5SM40_LATLA</name>
<evidence type="ECO:0000313" key="2">
    <source>
        <dbReference type="Proteomes" id="UP000694406"/>
    </source>
</evidence>
<dbReference type="GO" id="GO:0030334">
    <property type="term" value="P:regulation of cell migration"/>
    <property type="evidence" value="ECO:0007669"/>
    <property type="project" value="TreeGrafter"/>
</dbReference>
<dbReference type="GeneTree" id="ENSGT00940000157469"/>
<dbReference type="Proteomes" id="UP000694406">
    <property type="component" value="Unplaced"/>
</dbReference>
<evidence type="ECO:0000313" key="1">
    <source>
        <dbReference type="Ensembl" id="ENSLLTP00000019634.1"/>
    </source>
</evidence>